<evidence type="ECO:0000256" key="8">
    <source>
        <dbReference type="ARBA" id="ARBA00032772"/>
    </source>
</evidence>
<evidence type="ECO:0000256" key="7">
    <source>
        <dbReference type="ARBA" id="ARBA00023042"/>
    </source>
</evidence>
<evidence type="ECO:0000313" key="14">
    <source>
        <dbReference type="EMBL" id="SYW82773.1"/>
    </source>
</evidence>
<feature type="compositionally biased region" description="Polar residues" evidence="12">
    <location>
        <begin position="411"/>
        <end position="425"/>
    </location>
</feature>
<feature type="region of interest" description="Disordered" evidence="12">
    <location>
        <begin position="1"/>
        <end position="139"/>
    </location>
</feature>
<comment type="caution">
    <text evidence="14">The sequence shown here is derived from an EMBL/GenBank/DDBJ whole genome shotgun (WGS) entry which is preliminary data.</text>
</comment>
<proteinExistence type="predicted"/>
<dbReference type="Gene3D" id="3.40.50.150">
    <property type="entry name" value="Vaccinia Virus protein VP39"/>
    <property type="match status" value="1"/>
</dbReference>
<feature type="compositionally biased region" description="Basic and acidic residues" evidence="12">
    <location>
        <begin position="619"/>
        <end position="666"/>
    </location>
</feature>
<feature type="region of interest" description="Disordered" evidence="12">
    <location>
        <begin position="407"/>
        <end position="666"/>
    </location>
</feature>
<feature type="compositionally biased region" description="Basic and acidic residues" evidence="12">
    <location>
        <begin position="723"/>
        <end position="735"/>
    </location>
</feature>
<dbReference type="GO" id="GO:0003723">
    <property type="term" value="F:RNA binding"/>
    <property type="evidence" value="ECO:0007669"/>
    <property type="project" value="UniProtKB-KW"/>
</dbReference>
<evidence type="ECO:0000256" key="6">
    <source>
        <dbReference type="ARBA" id="ARBA00022884"/>
    </source>
</evidence>
<dbReference type="PROSITE" id="PS51562">
    <property type="entry name" value="RNA_CAP0_MT"/>
    <property type="match status" value="1"/>
</dbReference>
<keyword evidence="5" id="KW-0949">S-adenosyl-L-methionine</keyword>
<dbReference type="EMBL" id="ULHB01000128">
    <property type="protein sequence ID" value="SYW82773.1"/>
    <property type="molecule type" value="Genomic_DNA"/>
</dbReference>
<feature type="compositionally biased region" description="Basic and acidic residues" evidence="12">
    <location>
        <begin position="688"/>
        <end position="699"/>
    </location>
</feature>
<evidence type="ECO:0000256" key="9">
    <source>
        <dbReference type="ARBA" id="ARBA00033387"/>
    </source>
</evidence>
<organism evidence="14 15">
    <name type="scientific">Ustilago bromivora</name>
    <dbReference type="NCBI Taxonomy" id="307758"/>
    <lineage>
        <taxon>Eukaryota</taxon>
        <taxon>Fungi</taxon>
        <taxon>Dikarya</taxon>
        <taxon>Basidiomycota</taxon>
        <taxon>Ustilaginomycotina</taxon>
        <taxon>Ustilaginomycetes</taxon>
        <taxon>Ustilaginales</taxon>
        <taxon>Ustilaginaceae</taxon>
        <taxon>Ustilago</taxon>
    </lineage>
</organism>
<feature type="compositionally biased region" description="Low complexity" evidence="12">
    <location>
        <begin position="700"/>
        <end position="717"/>
    </location>
</feature>
<evidence type="ECO:0000256" key="3">
    <source>
        <dbReference type="ARBA" id="ARBA00022603"/>
    </source>
</evidence>
<feature type="compositionally biased region" description="Pro residues" evidence="12">
    <location>
        <begin position="463"/>
        <end position="478"/>
    </location>
</feature>
<dbReference type="PANTHER" id="PTHR12189:SF2">
    <property type="entry name" value="MRNA CAP GUANINE-N7 METHYLTRANSFERASE"/>
    <property type="match status" value="1"/>
</dbReference>
<feature type="region of interest" description="Disordered" evidence="12">
    <location>
        <begin position="681"/>
        <end position="789"/>
    </location>
</feature>
<dbReference type="Proteomes" id="UP000658997">
    <property type="component" value="Unassembled WGS sequence"/>
</dbReference>
<feature type="compositionally biased region" description="Low complexity" evidence="12">
    <location>
        <begin position="87"/>
        <end position="97"/>
    </location>
</feature>
<dbReference type="InterPro" id="IPR039753">
    <property type="entry name" value="RG7MT1"/>
</dbReference>
<feature type="region of interest" description="Disordered" evidence="12">
    <location>
        <begin position="836"/>
        <end position="861"/>
    </location>
</feature>
<keyword evidence="3 14" id="KW-0489">Methyltransferase</keyword>
<feature type="compositionally biased region" description="Polar residues" evidence="12">
    <location>
        <begin position="317"/>
        <end position="328"/>
    </location>
</feature>
<feature type="domain" description="MRNA cap 0 methyltransferase" evidence="13">
    <location>
        <begin position="890"/>
        <end position="1173"/>
    </location>
</feature>
<feature type="compositionally biased region" description="Basic and acidic residues" evidence="12">
    <location>
        <begin position="744"/>
        <end position="757"/>
    </location>
</feature>
<dbReference type="InterPro" id="IPR004971">
    <property type="entry name" value="mRNA_G-N7_MeTrfase_dom"/>
</dbReference>
<reference evidence="14" key="1">
    <citation type="submission" date="2018-08" db="EMBL/GenBank/DDBJ databases">
        <authorList>
            <person name="Guldener U."/>
        </authorList>
    </citation>
    <scope>NUCLEOTIDE SEQUENCE</scope>
    <source>
        <strain evidence="14">UB2</strain>
    </source>
</reference>
<dbReference type="CDD" id="cd02440">
    <property type="entry name" value="AdoMet_MTases"/>
    <property type="match status" value="1"/>
</dbReference>
<evidence type="ECO:0000256" key="5">
    <source>
        <dbReference type="ARBA" id="ARBA00022691"/>
    </source>
</evidence>
<keyword evidence="15" id="KW-1185">Reference proteome</keyword>
<evidence type="ECO:0000256" key="2">
    <source>
        <dbReference type="ARBA" id="ARBA00011926"/>
    </source>
</evidence>
<keyword evidence="7" id="KW-0506">mRNA capping</keyword>
<protein>
    <recommendedName>
        <fullName evidence="11">mRNA cap guanine-N(7) methyltransferase</fullName>
        <ecNumber evidence="2">2.1.1.56</ecNumber>
    </recommendedName>
    <alternativeName>
        <fullName evidence="8">mRNA (guanine-N(7))-methyltransferase</fullName>
    </alternativeName>
    <alternativeName>
        <fullName evidence="9">mRNA cap methyltransferase</fullName>
    </alternativeName>
</protein>
<feature type="compositionally biased region" description="Low complexity" evidence="12">
    <location>
        <begin position="177"/>
        <end position="204"/>
    </location>
</feature>
<feature type="compositionally biased region" description="Polar residues" evidence="12">
    <location>
        <begin position="539"/>
        <end position="551"/>
    </location>
</feature>
<evidence type="ECO:0000256" key="11">
    <source>
        <dbReference type="ARBA" id="ARBA00049739"/>
    </source>
</evidence>
<dbReference type="GO" id="GO:0004482">
    <property type="term" value="F:mRNA 5'-cap (guanine-N7-)-methyltransferase activity"/>
    <property type="evidence" value="ECO:0007669"/>
    <property type="project" value="UniProtKB-EC"/>
</dbReference>
<dbReference type="PANTHER" id="PTHR12189">
    <property type="entry name" value="MRNA GUANINE-7- METHYLTRANSFERASE"/>
    <property type="match status" value="1"/>
</dbReference>
<feature type="compositionally biased region" description="Low complexity" evidence="12">
    <location>
        <begin position="360"/>
        <end position="381"/>
    </location>
</feature>
<accession>A0A8H8QQX6</accession>
<feature type="compositionally biased region" description="Polar residues" evidence="12">
    <location>
        <begin position="28"/>
        <end position="38"/>
    </location>
</feature>
<evidence type="ECO:0000259" key="13">
    <source>
        <dbReference type="PROSITE" id="PS51562"/>
    </source>
</evidence>
<feature type="compositionally biased region" description="Basic and acidic residues" evidence="12">
    <location>
        <begin position="100"/>
        <end position="129"/>
    </location>
</feature>
<dbReference type="EC" id="2.1.1.56" evidence="2"/>
<feature type="compositionally biased region" description="Low complexity" evidence="12">
    <location>
        <begin position="301"/>
        <end position="310"/>
    </location>
</feature>
<dbReference type="GO" id="GO:0005634">
    <property type="term" value="C:nucleus"/>
    <property type="evidence" value="ECO:0007669"/>
    <property type="project" value="TreeGrafter"/>
</dbReference>
<evidence type="ECO:0000256" key="12">
    <source>
        <dbReference type="SAM" id="MobiDB-lite"/>
    </source>
</evidence>
<comment type="function">
    <text evidence="1">Responsible for methylating the 5'-cap structure of mRNAs.</text>
</comment>
<evidence type="ECO:0000256" key="4">
    <source>
        <dbReference type="ARBA" id="ARBA00022679"/>
    </source>
</evidence>
<name>A0A8H8QQX6_9BASI</name>
<feature type="compositionally biased region" description="Polar residues" evidence="12">
    <location>
        <begin position="837"/>
        <end position="855"/>
    </location>
</feature>
<gene>
    <name evidence="14" type="ORF">UBRO2_04895</name>
</gene>
<keyword evidence="7" id="KW-0507">mRNA processing</keyword>
<dbReference type="Pfam" id="PF03291">
    <property type="entry name" value="mRNA_G-N7_MeTrfase"/>
    <property type="match status" value="1"/>
</dbReference>
<dbReference type="SUPFAM" id="SSF53335">
    <property type="entry name" value="S-adenosyl-L-methionine-dependent methyltransferases"/>
    <property type="match status" value="1"/>
</dbReference>
<dbReference type="AlphaFoldDB" id="A0A8H8QQX6"/>
<feature type="compositionally biased region" description="Basic and acidic residues" evidence="12">
    <location>
        <begin position="1"/>
        <end position="12"/>
    </location>
</feature>
<keyword evidence="4 14" id="KW-0808">Transferase</keyword>
<feature type="compositionally biased region" description="Polar residues" evidence="12">
    <location>
        <begin position="450"/>
        <end position="459"/>
    </location>
</feature>
<feature type="compositionally biased region" description="Low complexity" evidence="12">
    <location>
        <begin position="238"/>
        <end position="250"/>
    </location>
</feature>
<evidence type="ECO:0000256" key="1">
    <source>
        <dbReference type="ARBA" id="ARBA00003378"/>
    </source>
</evidence>
<sequence>MPGYDPVRDAGGSDRSSPPPAHHVENGSRPSPSSSAYVQRSGAYYDDSNLPRRSLSGQSLDKYAEPHGSYGPHSTHDAHAGPPVPSPHSSASALPPHHYYPRESLRYADHEYAAHRSDRSPRNSMHRDGPAQPPRSASIADLIAVSEMSEAEHDRHRVAHRWSTQYGEEVMLDHSMSRSSSASGGFQGSSASIAHSSSHPRISPQAPRQASRSERSPSMAHLLNEGTAGAIQDRPRSSSHSSISSHISHPPHLPPQQHPHHSSQMSPLGHPSASHAAAGPSTHLRDRSTGSYAILGGSGSGSYRVSSPTSAHPSGVHPQSLSTLNRGGSSPGFGSMSHPVERARHASQTGSVGIGPLPRSCSTSYAYTSASSSPASNAHAHLQPSPSHLFAVPEVPFTRSPEIRRIPLPQSPTSMHQPHLRTSLSHGPPPLWHGDEYEASSAGMPPPMNTSPRRSSTAQAMPPRHPPTTPGAGIPPMPGSATSYSGYPVTPGARSLPPHTPTSAHQRYNGGDGDEESNYFPRMDANASGVYDQARERPTSLTSPHLRQFEQSGHPGMDYEPASTWDDRRGLSDASVRVRTPGSGYHQPGATARSSMHPPPSLPPSAVSPSFGPQRWNHSHIEDKELPPANGHSREDVSPDRARRSFESIYDSGRRGSHTHDDTSRGIAREELTYHNTHDQEAAAAAAGHDKHMSVERELSPAMSASERAAPAASSQAHTRPTHKQEKSERERSIASERSQGGEGVKDDDSPREHAEADEGPADIKAQPTDTIPPLPRYGPTKRVSQPRQVMRPIGIEEIDRKRARCRNALRHEWEQLHGKDSREALDGILREFHSKMAQSSESKATSNGADTSSTDAKKRAIGDTLEDAEEVADHYNKRREVGIHGREESPIIALRKFNNWIKSVLVGSFARGRDPTLDGRTRPRGGRILDLGCGKGGDLKKWEKVQPSGLVGADIAAVSIEQAIKRHSEVSHKYPGDFFAFDCFSVSLIEVIPRELLEPMFDNVTLQFCMHYAWEDVQKARVMLDNVSRYLRKGGVFMGTIPDSRELRDRMAASAHPEDRSFGNRYYKVVFDQIDAWPAFGNRYTFFLEDAVENVPEYVVDFEVFEDLAQEVGLRCIYRKNFAEIYHEGSRQNEYGKLLERMRVVDRYGSLSLDEEMWQAATLYLGLVVMTTGKVGREARRLGVTPKDEASDVPELNDLSGGII</sequence>
<dbReference type="InterPro" id="IPR029063">
    <property type="entry name" value="SAM-dependent_MTases_sf"/>
</dbReference>
<comment type="catalytic activity">
    <reaction evidence="10">
        <text>a 5'-end (5'-triphosphoguanosine)-ribonucleoside in mRNA + S-adenosyl-L-methionine = a 5'-end (N(7)-methyl 5'-triphosphoguanosine)-ribonucleoside in mRNA + S-adenosyl-L-homocysteine</text>
        <dbReference type="Rhea" id="RHEA:67008"/>
        <dbReference type="Rhea" id="RHEA-COMP:17166"/>
        <dbReference type="Rhea" id="RHEA-COMP:17167"/>
        <dbReference type="ChEBI" id="CHEBI:57856"/>
        <dbReference type="ChEBI" id="CHEBI:59789"/>
        <dbReference type="ChEBI" id="CHEBI:156461"/>
        <dbReference type="ChEBI" id="CHEBI:167617"/>
        <dbReference type="EC" id="2.1.1.56"/>
    </reaction>
</comment>
<feature type="compositionally biased region" description="Low complexity" evidence="12">
    <location>
        <begin position="262"/>
        <end position="281"/>
    </location>
</feature>
<feature type="region of interest" description="Disordered" evidence="12">
    <location>
        <begin position="173"/>
        <end position="383"/>
    </location>
</feature>
<keyword evidence="6" id="KW-0694">RNA-binding</keyword>
<evidence type="ECO:0000256" key="10">
    <source>
        <dbReference type="ARBA" id="ARBA00044712"/>
    </source>
</evidence>
<evidence type="ECO:0000313" key="15">
    <source>
        <dbReference type="Proteomes" id="UP000658997"/>
    </source>
</evidence>